<proteinExistence type="predicted"/>
<protein>
    <submittedName>
        <fullName evidence="1">Uncharacterized protein</fullName>
    </submittedName>
</protein>
<sequence length="401" mass="45239">MERMERRLSDLKSITYSENQYRDLLVELFERDGWLVNRKASFADKGPDLAISRGSLSYTIALKVSSEGRRDRLVALLSQAILEARAAASGSPDNPAPLAVIAAPLILRSTADELIDFRSRVAPDAAVGIFDREGLRRFVGSGLEMYIAVPPRSARRQTLRVPDSANLFSDLNQWLLKVLLSPMIPEELLQAPRGSYRNASELAKAARVSMMSSFRFVRQLEQEGFLDDDSECLRLVRRQDLMSRWRSAYLRPVRDLPLCWIDPVKVDRQLPSALRAYNGDSAMRKRREPRACLALLGAAEALGYGPFPEFRPYFYLEMLDRAALVNIGLSPLGAEYRPDVFVRVPAFRESIFRAAVIRNEMPVADVLQVWLDVSSYPAGGEAQAEEIRQRALMPIFTETQK</sequence>
<name>A0A2N9L454_9BACT</name>
<accession>A0A2N9L454</accession>
<gene>
    <name evidence="1" type="ORF">SBA5_1200003</name>
</gene>
<reference evidence="2" key="1">
    <citation type="submission" date="2018-02" db="EMBL/GenBank/DDBJ databases">
        <authorList>
            <person name="Hausmann B."/>
        </authorList>
    </citation>
    <scope>NUCLEOTIDE SEQUENCE [LARGE SCALE GENOMIC DNA]</scope>
    <source>
        <strain evidence="2">Peat soil MAG SbA5</strain>
    </source>
</reference>
<evidence type="ECO:0000313" key="1">
    <source>
        <dbReference type="EMBL" id="SPE18009.1"/>
    </source>
</evidence>
<organism evidence="1 2">
    <name type="scientific">Candidatus Sulfuritelmatomonas gaucii</name>
    <dbReference type="NCBI Taxonomy" id="2043161"/>
    <lineage>
        <taxon>Bacteria</taxon>
        <taxon>Pseudomonadati</taxon>
        <taxon>Acidobacteriota</taxon>
        <taxon>Terriglobia</taxon>
        <taxon>Terriglobales</taxon>
        <taxon>Acidobacteriaceae</taxon>
        <taxon>Candidatus Sulfuritelmatomonas</taxon>
    </lineage>
</organism>
<dbReference type="Proteomes" id="UP000239735">
    <property type="component" value="Unassembled WGS sequence"/>
</dbReference>
<dbReference type="EMBL" id="OKRB01000025">
    <property type="protein sequence ID" value="SPE18009.1"/>
    <property type="molecule type" value="Genomic_DNA"/>
</dbReference>
<evidence type="ECO:0000313" key="2">
    <source>
        <dbReference type="Proteomes" id="UP000239735"/>
    </source>
</evidence>
<dbReference type="AlphaFoldDB" id="A0A2N9L454"/>